<evidence type="ECO:0000256" key="2">
    <source>
        <dbReference type="ARBA" id="ARBA00022723"/>
    </source>
</evidence>
<dbReference type="PANTHER" id="PTHR35008:SF8">
    <property type="entry name" value="ALCOHOL DEHYDROGENASE CYTOCHROME C SUBUNIT"/>
    <property type="match status" value="1"/>
</dbReference>
<evidence type="ECO:0000256" key="5">
    <source>
        <dbReference type="SAM" id="SignalP"/>
    </source>
</evidence>
<comment type="caution">
    <text evidence="7">The sequence shown here is derived from an EMBL/GenBank/DDBJ whole genome shotgun (WGS) entry which is preliminary data.</text>
</comment>
<dbReference type="AlphaFoldDB" id="A0AA41QML7"/>
<protein>
    <submittedName>
        <fullName evidence="7">Cytochrome c</fullName>
    </submittedName>
</protein>
<dbReference type="InterPro" id="IPR036909">
    <property type="entry name" value="Cyt_c-like_dom_sf"/>
</dbReference>
<keyword evidence="2 4" id="KW-0479">Metal-binding</keyword>
<dbReference type="GO" id="GO:0020037">
    <property type="term" value="F:heme binding"/>
    <property type="evidence" value="ECO:0007669"/>
    <property type="project" value="InterPro"/>
</dbReference>
<organism evidence="7 8">
    <name type="scientific">Paradevosia shaoguanensis</name>
    <dbReference type="NCBI Taxonomy" id="1335043"/>
    <lineage>
        <taxon>Bacteria</taxon>
        <taxon>Pseudomonadati</taxon>
        <taxon>Pseudomonadota</taxon>
        <taxon>Alphaproteobacteria</taxon>
        <taxon>Hyphomicrobiales</taxon>
        <taxon>Devosiaceae</taxon>
        <taxon>Paradevosia</taxon>
    </lineage>
</organism>
<dbReference type="InterPro" id="IPR051459">
    <property type="entry name" value="Cytochrome_c-type_DH"/>
</dbReference>
<reference evidence="7" key="1">
    <citation type="submission" date="2022-03" db="EMBL/GenBank/DDBJ databases">
        <title>The complete genome sequence of a Methyloterrigena soli.</title>
        <authorList>
            <person name="Zi Z."/>
        </authorList>
    </citation>
    <scope>NUCLEOTIDE SEQUENCE</scope>
    <source>
        <strain evidence="7">M48</strain>
    </source>
</reference>
<feature type="chain" id="PRO_5041251403" evidence="5">
    <location>
        <begin position="31"/>
        <end position="130"/>
    </location>
</feature>
<gene>
    <name evidence="7" type="ORF">ML536_10415</name>
</gene>
<proteinExistence type="predicted"/>
<dbReference type="PANTHER" id="PTHR35008">
    <property type="entry name" value="BLL4482 PROTEIN-RELATED"/>
    <property type="match status" value="1"/>
</dbReference>
<evidence type="ECO:0000313" key="7">
    <source>
        <dbReference type="EMBL" id="MCI0127238.1"/>
    </source>
</evidence>
<evidence type="ECO:0000259" key="6">
    <source>
        <dbReference type="PROSITE" id="PS51007"/>
    </source>
</evidence>
<keyword evidence="5" id="KW-0732">Signal</keyword>
<dbReference type="EMBL" id="JALAZD010000001">
    <property type="protein sequence ID" value="MCI0127238.1"/>
    <property type="molecule type" value="Genomic_DNA"/>
</dbReference>
<dbReference type="GO" id="GO:0046872">
    <property type="term" value="F:metal ion binding"/>
    <property type="evidence" value="ECO:0007669"/>
    <property type="project" value="UniProtKB-KW"/>
</dbReference>
<dbReference type="Gene3D" id="1.10.760.10">
    <property type="entry name" value="Cytochrome c-like domain"/>
    <property type="match status" value="1"/>
</dbReference>
<keyword evidence="1 4" id="KW-0349">Heme</keyword>
<evidence type="ECO:0000256" key="3">
    <source>
        <dbReference type="ARBA" id="ARBA00023004"/>
    </source>
</evidence>
<dbReference type="RefSeq" id="WP_281735824.1">
    <property type="nucleotide sequence ID" value="NZ_JAKETQ010000001.1"/>
</dbReference>
<feature type="signal peptide" evidence="5">
    <location>
        <begin position="1"/>
        <end position="30"/>
    </location>
</feature>
<dbReference type="Proteomes" id="UP001156140">
    <property type="component" value="Unassembled WGS sequence"/>
</dbReference>
<feature type="domain" description="Cytochrome c" evidence="6">
    <location>
        <begin position="39"/>
        <end position="114"/>
    </location>
</feature>
<dbReference type="Pfam" id="PF13442">
    <property type="entry name" value="Cytochrome_CBB3"/>
    <property type="match status" value="1"/>
</dbReference>
<keyword evidence="3 4" id="KW-0408">Iron</keyword>
<sequence length="130" mass="13425">MTNITVGGTAFRRAIIVAMSAIAMSSTTIGAETAPTDPTSAEAGQQIFETIGCSSCHGTKGEGITAPKLVGSLTVSKVDTLLKRILYGGGDMPPFNNLTDEQVAAVANFVRSKINNYSAGVTAEDVTKAR</sequence>
<dbReference type="SUPFAM" id="SSF46626">
    <property type="entry name" value="Cytochrome c"/>
    <property type="match status" value="1"/>
</dbReference>
<evidence type="ECO:0000256" key="1">
    <source>
        <dbReference type="ARBA" id="ARBA00022617"/>
    </source>
</evidence>
<evidence type="ECO:0000313" key="8">
    <source>
        <dbReference type="Proteomes" id="UP001156140"/>
    </source>
</evidence>
<dbReference type="GO" id="GO:0009055">
    <property type="term" value="F:electron transfer activity"/>
    <property type="evidence" value="ECO:0007669"/>
    <property type="project" value="InterPro"/>
</dbReference>
<keyword evidence="8" id="KW-1185">Reference proteome</keyword>
<dbReference type="PROSITE" id="PS51007">
    <property type="entry name" value="CYTC"/>
    <property type="match status" value="1"/>
</dbReference>
<dbReference type="InterPro" id="IPR009056">
    <property type="entry name" value="Cyt_c-like_dom"/>
</dbReference>
<accession>A0AA41QML7</accession>
<name>A0AA41QML7_9HYPH</name>
<evidence type="ECO:0000256" key="4">
    <source>
        <dbReference type="PROSITE-ProRule" id="PRU00433"/>
    </source>
</evidence>